<dbReference type="EMBL" id="QGMK01001792">
    <property type="protein sequence ID" value="TVY64244.1"/>
    <property type="molecule type" value="Genomic_DNA"/>
</dbReference>
<organism evidence="2 3">
    <name type="scientific">Lachnellula suecica</name>
    <dbReference type="NCBI Taxonomy" id="602035"/>
    <lineage>
        <taxon>Eukaryota</taxon>
        <taxon>Fungi</taxon>
        <taxon>Dikarya</taxon>
        <taxon>Ascomycota</taxon>
        <taxon>Pezizomycotina</taxon>
        <taxon>Leotiomycetes</taxon>
        <taxon>Helotiales</taxon>
        <taxon>Lachnaceae</taxon>
        <taxon>Lachnellula</taxon>
    </lineage>
</organism>
<accession>A0A8T9C0E9</accession>
<feature type="domain" description="F-box" evidence="1">
    <location>
        <begin position="1"/>
        <end position="47"/>
    </location>
</feature>
<dbReference type="CDD" id="cd09917">
    <property type="entry name" value="F-box_SF"/>
    <property type="match status" value="1"/>
</dbReference>
<proteinExistence type="predicted"/>
<sequence length="387" mass="44393">MFGLLCVPYEVLANIVGNIDFDDVFNLALTCKGLKFLIEEESNCKSIVQSKIKFSKEALAAMSAGCDNARALRRAAKRHNAFATVNPFTVATIGFCDAYIYNKGVLCYTLDDRVRVLDLYNSGDHEIVISIPVLLTQALCDIQDNSRGTFQILYYADRIISCLYTTSGPDSTAWLIAFSIRNRTVLVAEELDSTEKIFVRHNREFLYFGTNSDVGTDENMKWIIRGFTFKTRKWFEEKIRLPDMVGSEIGSTVCFEFHEKYFYALSNQTSFEVEEKDWTSFYHCIRFPLDSPCKDLEEKTRNEDMWRRQHHEGPIDHGWTFLRLDTDESTGKLQIVESRKEWYQGASKSQRTYYITPIVFPELKHDDSKYSLDEASSSAILDASSAA</sequence>
<feature type="non-terminal residue" evidence="2">
    <location>
        <position position="1"/>
    </location>
</feature>
<dbReference type="Proteomes" id="UP000469558">
    <property type="component" value="Unassembled WGS sequence"/>
</dbReference>
<gene>
    <name evidence="2" type="ORF">LSUE1_G008934</name>
</gene>
<name>A0A8T9C0E9_9HELO</name>
<evidence type="ECO:0000313" key="3">
    <source>
        <dbReference type="Proteomes" id="UP000469558"/>
    </source>
</evidence>
<comment type="caution">
    <text evidence="2">The sequence shown here is derived from an EMBL/GenBank/DDBJ whole genome shotgun (WGS) entry which is preliminary data.</text>
</comment>
<reference evidence="2 3" key="1">
    <citation type="submission" date="2018-05" db="EMBL/GenBank/DDBJ databases">
        <title>Genome sequencing and assembly of the regulated plant pathogen Lachnellula willkommii and related sister species for the development of diagnostic species identification markers.</title>
        <authorList>
            <person name="Giroux E."/>
            <person name="Bilodeau G."/>
        </authorList>
    </citation>
    <scope>NUCLEOTIDE SEQUENCE [LARGE SCALE GENOMIC DNA]</scope>
    <source>
        <strain evidence="2 3">CBS 268.59</strain>
    </source>
</reference>
<protein>
    <recommendedName>
        <fullName evidence="1">F-box domain-containing protein</fullName>
    </recommendedName>
</protein>
<dbReference type="InterPro" id="IPR001810">
    <property type="entry name" value="F-box_dom"/>
</dbReference>
<dbReference type="Pfam" id="PF00646">
    <property type="entry name" value="F-box"/>
    <property type="match status" value="1"/>
</dbReference>
<keyword evidence="3" id="KW-1185">Reference proteome</keyword>
<dbReference type="SUPFAM" id="SSF81383">
    <property type="entry name" value="F-box domain"/>
    <property type="match status" value="1"/>
</dbReference>
<dbReference type="InterPro" id="IPR036047">
    <property type="entry name" value="F-box-like_dom_sf"/>
</dbReference>
<dbReference type="AlphaFoldDB" id="A0A8T9C0E9"/>
<dbReference type="PROSITE" id="PS50181">
    <property type="entry name" value="FBOX"/>
    <property type="match status" value="1"/>
</dbReference>
<evidence type="ECO:0000313" key="2">
    <source>
        <dbReference type="EMBL" id="TVY64244.1"/>
    </source>
</evidence>
<evidence type="ECO:0000259" key="1">
    <source>
        <dbReference type="PROSITE" id="PS50181"/>
    </source>
</evidence>
<dbReference type="OrthoDB" id="5359231at2759"/>